<evidence type="ECO:0000256" key="6">
    <source>
        <dbReference type="ARBA" id="ARBA00022723"/>
    </source>
</evidence>
<dbReference type="PROSITE" id="PS00228">
    <property type="entry name" value="TUBULIN_B_AUTOREG"/>
    <property type="match status" value="1"/>
</dbReference>
<keyword evidence="6" id="KW-0479">Metal-binding</keyword>
<evidence type="ECO:0000313" key="16">
    <source>
        <dbReference type="Proteomes" id="UP000326939"/>
    </source>
</evidence>
<dbReference type="GO" id="GO:0005200">
    <property type="term" value="F:structural constituent of cytoskeleton"/>
    <property type="evidence" value="ECO:0007669"/>
    <property type="project" value="InterPro"/>
</dbReference>
<evidence type="ECO:0008006" key="17">
    <source>
        <dbReference type="Google" id="ProtNLM"/>
    </source>
</evidence>
<comment type="similarity">
    <text evidence="3">Belongs to the tubulin family.</text>
</comment>
<evidence type="ECO:0000256" key="9">
    <source>
        <dbReference type="ARBA" id="ARBA00023134"/>
    </source>
</evidence>
<comment type="caution">
    <text evidence="15">The sequence shown here is derived from an EMBL/GenBank/DDBJ whole genome shotgun (WGS) entry which is preliminary data.</text>
</comment>
<keyword evidence="4" id="KW-0963">Cytoplasm</keyword>
<name>A0A5N5NA94_9ROSI</name>
<evidence type="ECO:0000256" key="7">
    <source>
        <dbReference type="ARBA" id="ARBA00022741"/>
    </source>
</evidence>
<proteinExistence type="inferred from homology"/>
<dbReference type="SUPFAM" id="SSF55307">
    <property type="entry name" value="Tubulin C-terminal domain-like"/>
    <property type="match status" value="1"/>
</dbReference>
<evidence type="ECO:0000256" key="2">
    <source>
        <dbReference type="ARBA" id="ARBA00004245"/>
    </source>
</evidence>
<protein>
    <recommendedName>
        <fullName evidence="17">Tubulin beta chain</fullName>
    </recommendedName>
</protein>
<keyword evidence="8" id="KW-0460">Magnesium</keyword>
<dbReference type="InterPro" id="IPR003008">
    <property type="entry name" value="Tubulin_FtsZ_GTPase"/>
</dbReference>
<dbReference type="EMBL" id="VDCV01000003">
    <property type="protein sequence ID" value="KAB5564490.1"/>
    <property type="molecule type" value="Genomic_DNA"/>
</dbReference>
<gene>
    <name evidence="15" type="ORF">DKX38_004544</name>
</gene>
<dbReference type="SMART" id="SM00865">
    <property type="entry name" value="Tubulin_C"/>
    <property type="match status" value="1"/>
</dbReference>
<sequence>MREILHIQGGQCGNQIGAKFWEVVCAEHGIDSTGRYNGDSALQLERVNVYYNEASCGRFVPRAVLMDLEPGTMDSLRSGPYGQIFRPDNFVFGQSGAGNNWAKGHYTEGAELIDSVLDVVRKEAENCDCLQGKWTWSSFFPFLFGSSENDEKFSYTACMVWETEGNGIKRSGMGTLLISKIREEYPDRMMLTFSVFPSPKVSDTVVEPYNATLSVHQLVENADECMVLDNEALYDICFRTLKLATPSFGDLNHLISATMSGVTCCLRFPGQLNSDLRKLAVNLVPFPRLHFFMVGFAPLTSRGSQQYRSLTVPELTQQMWDSKNMMCAADPRHGRYLTASAMFRGKMSTKEVDEQMINVQNKNSSYFVEWIPNNVKSTVCDIPPTGLTMASTFIGNSTSIQEMFRRVSEQFTAMFRRKAFLHWYTGEGMDEMEFTEAESNMNDLVSEYQQYQDATADEEGEYEDEEEYQDEA</sequence>
<evidence type="ECO:0000259" key="13">
    <source>
        <dbReference type="SMART" id="SM00864"/>
    </source>
</evidence>
<dbReference type="AlphaFoldDB" id="A0A5N5NA94"/>
<evidence type="ECO:0000256" key="11">
    <source>
        <dbReference type="ARBA" id="ARBA00034296"/>
    </source>
</evidence>
<dbReference type="Pfam" id="PF00091">
    <property type="entry name" value="Tubulin"/>
    <property type="match status" value="2"/>
</dbReference>
<dbReference type="InterPro" id="IPR002453">
    <property type="entry name" value="Beta_tubulin"/>
</dbReference>
<evidence type="ECO:0000259" key="14">
    <source>
        <dbReference type="SMART" id="SM00865"/>
    </source>
</evidence>
<dbReference type="PANTHER" id="PTHR11588">
    <property type="entry name" value="TUBULIN"/>
    <property type="match status" value="1"/>
</dbReference>
<dbReference type="Gene3D" id="1.10.287.600">
    <property type="entry name" value="Helix hairpin bin"/>
    <property type="match status" value="1"/>
</dbReference>
<dbReference type="CDD" id="cd02187">
    <property type="entry name" value="beta_tubulin"/>
    <property type="match status" value="1"/>
</dbReference>
<keyword evidence="10" id="KW-0206">Cytoskeleton</keyword>
<dbReference type="PRINTS" id="PR01163">
    <property type="entry name" value="BETATUBULIN"/>
</dbReference>
<dbReference type="FunFam" id="3.40.50.1440:FF:000005">
    <property type="entry name" value="Tubulin beta chain"/>
    <property type="match status" value="1"/>
</dbReference>
<dbReference type="InterPro" id="IPR037103">
    <property type="entry name" value="Tubulin/FtsZ-like_C"/>
</dbReference>
<dbReference type="InterPro" id="IPR000217">
    <property type="entry name" value="Tubulin"/>
</dbReference>
<evidence type="ECO:0000256" key="3">
    <source>
        <dbReference type="ARBA" id="ARBA00009636"/>
    </source>
</evidence>
<dbReference type="InterPro" id="IPR008280">
    <property type="entry name" value="Tub_FtsZ_C"/>
</dbReference>
<dbReference type="GO" id="GO:0046872">
    <property type="term" value="F:metal ion binding"/>
    <property type="evidence" value="ECO:0007669"/>
    <property type="project" value="UniProtKB-KW"/>
</dbReference>
<feature type="compositionally biased region" description="Acidic residues" evidence="12">
    <location>
        <begin position="455"/>
        <end position="472"/>
    </location>
</feature>
<dbReference type="FunFam" id="1.10.287.600:FF:000002">
    <property type="entry name" value="Tubulin beta chain"/>
    <property type="match status" value="1"/>
</dbReference>
<evidence type="ECO:0000256" key="10">
    <source>
        <dbReference type="ARBA" id="ARBA00023212"/>
    </source>
</evidence>
<dbReference type="Gene3D" id="3.30.1330.20">
    <property type="entry name" value="Tubulin/FtsZ, C-terminal domain"/>
    <property type="match status" value="1"/>
</dbReference>
<organism evidence="15 16">
    <name type="scientific">Salix brachista</name>
    <dbReference type="NCBI Taxonomy" id="2182728"/>
    <lineage>
        <taxon>Eukaryota</taxon>
        <taxon>Viridiplantae</taxon>
        <taxon>Streptophyta</taxon>
        <taxon>Embryophyta</taxon>
        <taxon>Tracheophyta</taxon>
        <taxon>Spermatophyta</taxon>
        <taxon>Magnoliopsida</taxon>
        <taxon>eudicotyledons</taxon>
        <taxon>Gunneridae</taxon>
        <taxon>Pentapetalae</taxon>
        <taxon>rosids</taxon>
        <taxon>fabids</taxon>
        <taxon>Malpighiales</taxon>
        <taxon>Salicaceae</taxon>
        <taxon>Saliceae</taxon>
        <taxon>Salix</taxon>
    </lineage>
</organism>
<dbReference type="InterPro" id="IPR018316">
    <property type="entry name" value="Tubulin/FtsZ_2-layer-sand-dom"/>
</dbReference>
<dbReference type="InterPro" id="IPR023123">
    <property type="entry name" value="Tubulin_C"/>
</dbReference>
<comment type="function">
    <text evidence="11">Tubulin is the major constituent of microtubules, a cylinder consisting of laterally associated linear protofilaments composed of alpha- and beta-tubulin heterodimers. Microtubules grow by the addition of GTP-tubulin dimers to the microtubule end, where a stabilizing cap forms. Below the cap, tubulin dimers are in GDP-bound state, owing to GTPase activity of alpha-tubulin.</text>
</comment>
<feature type="region of interest" description="Disordered" evidence="12">
    <location>
        <begin position="451"/>
        <end position="472"/>
    </location>
</feature>
<keyword evidence="16" id="KW-1185">Reference proteome</keyword>
<evidence type="ECO:0000256" key="8">
    <source>
        <dbReference type="ARBA" id="ARBA00022842"/>
    </source>
</evidence>
<dbReference type="Pfam" id="PF03953">
    <property type="entry name" value="Tubulin_C"/>
    <property type="match status" value="1"/>
</dbReference>
<dbReference type="GO" id="GO:0007017">
    <property type="term" value="P:microtubule-based process"/>
    <property type="evidence" value="ECO:0007669"/>
    <property type="project" value="InterPro"/>
</dbReference>
<dbReference type="GO" id="GO:0005525">
    <property type="term" value="F:GTP binding"/>
    <property type="evidence" value="ECO:0007669"/>
    <property type="project" value="UniProtKB-KW"/>
</dbReference>
<keyword evidence="5" id="KW-0493">Microtubule</keyword>
<feature type="domain" description="Tubulin/FtsZ GTPase" evidence="13">
    <location>
        <begin position="47"/>
        <end position="270"/>
    </location>
</feature>
<dbReference type="Proteomes" id="UP000326939">
    <property type="component" value="Chromosome 3"/>
</dbReference>
<dbReference type="GO" id="GO:0005874">
    <property type="term" value="C:microtubule"/>
    <property type="evidence" value="ECO:0007669"/>
    <property type="project" value="UniProtKB-KW"/>
</dbReference>
<dbReference type="SUPFAM" id="SSF52490">
    <property type="entry name" value="Tubulin nucleotide-binding domain-like"/>
    <property type="match status" value="2"/>
</dbReference>
<dbReference type="PRINTS" id="PR01161">
    <property type="entry name" value="TUBULIN"/>
</dbReference>
<dbReference type="InterPro" id="IPR036525">
    <property type="entry name" value="Tubulin/FtsZ_GTPase_sf"/>
</dbReference>
<comment type="cofactor">
    <cofactor evidence="1">
        <name>Mg(2+)</name>
        <dbReference type="ChEBI" id="CHEBI:18420"/>
    </cofactor>
</comment>
<evidence type="ECO:0000256" key="4">
    <source>
        <dbReference type="ARBA" id="ARBA00022490"/>
    </source>
</evidence>
<dbReference type="FunFam" id="3.30.1330.20:FF:000002">
    <property type="entry name" value="Tubulin beta chain"/>
    <property type="match status" value="1"/>
</dbReference>
<evidence type="ECO:0000256" key="1">
    <source>
        <dbReference type="ARBA" id="ARBA00001946"/>
    </source>
</evidence>
<comment type="subcellular location">
    <subcellularLocation>
        <location evidence="2">Cytoplasm</location>
        <location evidence="2">Cytoskeleton</location>
    </subcellularLocation>
</comment>
<keyword evidence="9" id="KW-0342">GTP-binding</keyword>
<evidence type="ECO:0000256" key="5">
    <source>
        <dbReference type="ARBA" id="ARBA00022701"/>
    </source>
</evidence>
<dbReference type="InterPro" id="IPR013838">
    <property type="entry name" value="Beta-tubulin_BS"/>
</dbReference>
<keyword evidence="7" id="KW-0547">Nucleotide-binding</keyword>
<dbReference type="SMART" id="SM00864">
    <property type="entry name" value="Tubulin"/>
    <property type="match status" value="1"/>
</dbReference>
<feature type="domain" description="Tubulin/FtsZ 2-layer sandwich" evidence="14">
    <location>
        <begin position="272"/>
        <end position="409"/>
    </location>
</feature>
<accession>A0A5N5NA94</accession>
<evidence type="ECO:0000256" key="12">
    <source>
        <dbReference type="SAM" id="MobiDB-lite"/>
    </source>
</evidence>
<evidence type="ECO:0000313" key="15">
    <source>
        <dbReference type="EMBL" id="KAB5564490.1"/>
    </source>
</evidence>
<dbReference type="GO" id="GO:0003924">
    <property type="term" value="F:GTPase activity"/>
    <property type="evidence" value="ECO:0007669"/>
    <property type="project" value="InterPro"/>
</dbReference>
<dbReference type="Gene3D" id="3.40.50.1440">
    <property type="entry name" value="Tubulin/FtsZ, GTPase domain"/>
    <property type="match status" value="1"/>
</dbReference>
<reference evidence="16" key="1">
    <citation type="journal article" date="2019" name="Gigascience">
        <title>De novo genome assembly of the endangered Acer yangbiense, a plant species with extremely small populations endemic to Yunnan Province, China.</title>
        <authorList>
            <person name="Yang J."/>
            <person name="Wariss H.M."/>
            <person name="Tao L."/>
            <person name="Zhang R."/>
            <person name="Yun Q."/>
            <person name="Hollingsworth P."/>
            <person name="Dao Z."/>
            <person name="Luo G."/>
            <person name="Guo H."/>
            <person name="Ma Y."/>
            <person name="Sun W."/>
        </authorList>
    </citation>
    <scope>NUCLEOTIDE SEQUENCE [LARGE SCALE GENOMIC DNA]</scope>
    <source>
        <strain evidence="16">cv. br00</strain>
    </source>
</reference>